<dbReference type="PROSITE" id="PS51000">
    <property type="entry name" value="HTH_DEOR_2"/>
    <property type="match status" value="1"/>
</dbReference>
<dbReference type="InterPro" id="IPR001034">
    <property type="entry name" value="DeoR_HTH"/>
</dbReference>
<dbReference type="InterPro" id="IPR028349">
    <property type="entry name" value="PafC-like"/>
</dbReference>
<proteinExistence type="predicted"/>
<evidence type="ECO:0000256" key="1">
    <source>
        <dbReference type="ARBA" id="ARBA00023015"/>
    </source>
</evidence>
<dbReference type="InterPro" id="IPR036390">
    <property type="entry name" value="WH_DNA-bd_sf"/>
</dbReference>
<dbReference type="Proteomes" id="UP000183700">
    <property type="component" value="Unassembled WGS sequence"/>
</dbReference>
<dbReference type="InterPro" id="IPR051534">
    <property type="entry name" value="CBASS_pafABC_assoc_protein"/>
</dbReference>
<dbReference type="Pfam" id="PF25583">
    <property type="entry name" value="WCX"/>
    <property type="match status" value="1"/>
</dbReference>
<evidence type="ECO:0000256" key="2">
    <source>
        <dbReference type="ARBA" id="ARBA00023163"/>
    </source>
</evidence>
<keyword evidence="1" id="KW-0805">Transcription regulation</keyword>
<dbReference type="Pfam" id="PF08279">
    <property type="entry name" value="HTH_11"/>
    <property type="match status" value="1"/>
</dbReference>
<dbReference type="PANTHER" id="PTHR34580:SF1">
    <property type="entry name" value="PROTEIN PAFC"/>
    <property type="match status" value="1"/>
</dbReference>
<dbReference type="InterPro" id="IPR026881">
    <property type="entry name" value="WYL_dom"/>
</dbReference>
<reference evidence="4 5" key="1">
    <citation type="submission" date="2014-12" db="EMBL/GenBank/DDBJ databases">
        <title>Draft genome sequences of 29 type strains of Enterococci.</title>
        <authorList>
            <person name="Zhong Z."/>
            <person name="Sun Z."/>
            <person name="Liu W."/>
            <person name="Zhang W."/>
            <person name="Zhang H."/>
        </authorList>
    </citation>
    <scope>NUCLEOTIDE SEQUENCE [LARGE SCALE GENOMIC DNA]</scope>
    <source>
        <strain evidence="4 5">DSM 22802</strain>
    </source>
</reference>
<dbReference type="SUPFAM" id="SSF46785">
    <property type="entry name" value="Winged helix' DNA-binding domain"/>
    <property type="match status" value="1"/>
</dbReference>
<dbReference type="InterPro" id="IPR057727">
    <property type="entry name" value="WCX_dom"/>
</dbReference>
<dbReference type="Pfam" id="PF13280">
    <property type="entry name" value="WYL"/>
    <property type="match status" value="1"/>
</dbReference>
<evidence type="ECO:0000313" key="5">
    <source>
        <dbReference type="Proteomes" id="UP000183700"/>
    </source>
</evidence>
<feature type="domain" description="HTH deoR-type" evidence="3">
    <location>
        <begin position="24"/>
        <end position="79"/>
    </location>
</feature>
<name>A0A1L8STH9_9ENTE</name>
<dbReference type="InterPro" id="IPR036388">
    <property type="entry name" value="WH-like_DNA-bd_sf"/>
</dbReference>
<evidence type="ECO:0000259" key="3">
    <source>
        <dbReference type="PROSITE" id="PS51000"/>
    </source>
</evidence>
<dbReference type="PROSITE" id="PS52050">
    <property type="entry name" value="WYL"/>
    <property type="match status" value="1"/>
</dbReference>
<dbReference type="STRING" id="319970.RV00_GL002612"/>
<dbReference type="InterPro" id="IPR013196">
    <property type="entry name" value="HTH_11"/>
</dbReference>
<keyword evidence="5" id="KW-1185">Reference proteome</keyword>
<keyword evidence="2" id="KW-0804">Transcription</keyword>
<dbReference type="PANTHER" id="PTHR34580">
    <property type="match status" value="1"/>
</dbReference>
<dbReference type="EMBL" id="JXKM01000006">
    <property type="protein sequence ID" value="OJG35427.1"/>
    <property type="molecule type" value="Genomic_DNA"/>
</dbReference>
<dbReference type="Gene3D" id="1.10.10.10">
    <property type="entry name" value="Winged helix-like DNA-binding domain superfamily/Winged helix DNA-binding domain"/>
    <property type="match status" value="1"/>
</dbReference>
<comment type="caution">
    <text evidence="4">The sequence shown here is derived from an EMBL/GenBank/DDBJ whole genome shotgun (WGS) entry which is preliminary data.</text>
</comment>
<organism evidence="4 5">
    <name type="scientific">Enterococcus devriesei</name>
    <dbReference type="NCBI Taxonomy" id="319970"/>
    <lineage>
        <taxon>Bacteria</taxon>
        <taxon>Bacillati</taxon>
        <taxon>Bacillota</taxon>
        <taxon>Bacilli</taxon>
        <taxon>Lactobacillales</taxon>
        <taxon>Enterococcaceae</taxon>
        <taxon>Enterococcus</taxon>
    </lineage>
</organism>
<accession>A0A1L8STH9</accession>
<protein>
    <submittedName>
        <fullName evidence="4">Transcriptional regulator, DeoR family</fullName>
    </submittedName>
</protein>
<sequence length="332" mass="38410">MLTAIWQQSTIKKELFLKGGGRMKVERLISIIMILLDKKRIGAQELAELFEVSPRTIYRDIDSINRAGIPIRSTSGVGGGFEIMEQYKLDKKVFSTVELSTLLLGLSSLPDTMHGAETQHALAKIKSFIPTEHAQAIELKTNQIKIDLSPWEGNLNTQPYLEMIKTALRKNEVISFDYTDQNGNQTARNVEPYQLVLKGNHWYLHGYCNQRNDFRLFKLTRLSNLQLPNNTFTPREHHPPQLNFSDNSATTQTEITLRIHYSVLDRILDYCTYEALSPDGDQHFILRLPFIENDYYYNILFSFGDKCECLAPPYVRKEIKRRIQKMANLYEQ</sequence>
<dbReference type="AlphaFoldDB" id="A0A1L8STH9"/>
<evidence type="ECO:0000313" key="4">
    <source>
        <dbReference type="EMBL" id="OJG35427.1"/>
    </source>
</evidence>
<dbReference type="GO" id="GO:0003700">
    <property type="term" value="F:DNA-binding transcription factor activity"/>
    <property type="evidence" value="ECO:0007669"/>
    <property type="project" value="InterPro"/>
</dbReference>
<dbReference type="PIRSF" id="PIRSF016838">
    <property type="entry name" value="PafC"/>
    <property type="match status" value="1"/>
</dbReference>
<gene>
    <name evidence="4" type="ORF">RV00_GL002612</name>
</gene>